<dbReference type="AlphaFoldDB" id="A0A0L6VN04"/>
<dbReference type="EMBL" id="LAVV01003443">
    <property type="protein sequence ID" value="KNZ62143.1"/>
    <property type="molecule type" value="Genomic_DNA"/>
</dbReference>
<accession>A0A0L6VN04</accession>
<reference evidence="1 2" key="1">
    <citation type="submission" date="2015-08" db="EMBL/GenBank/DDBJ databases">
        <title>Next Generation Sequencing and Analysis of the Genome of Puccinia sorghi L Schw, the Causal Agent of Maize Common Rust.</title>
        <authorList>
            <person name="Rochi L."/>
            <person name="Burguener G."/>
            <person name="Darino M."/>
            <person name="Turjanski A."/>
            <person name="Kreff E."/>
            <person name="Dieguez M.J."/>
            <person name="Sacco F."/>
        </authorList>
    </citation>
    <scope>NUCLEOTIDE SEQUENCE [LARGE SCALE GENOMIC DNA]</scope>
    <source>
        <strain evidence="1 2">RO10H11247</strain>
    </source>
</reference>
<dbReference type="VEuPathDB" id="FungiDB:VP01_1309g5"/>
<protein>
    <submittedName>
        <fullName evidence="1">Uncharacterized protein</fullName>
    </submittedName>
</protein>
<organism evidence="1 2">
    <name type="scientific">Puccinia sorghi</name>
    <dbReference type="NCBI Taxonomy" id="27349"/>
    <lineage>
        <taxon>Eukaryota</taxon>
        <taxon>Fungi</taxon>
        <taxon>Dikarya</taxon>
        <taxon>Basidiomycota</taxon>
        <taxon>Pucciniomycotina</taxon>
        <taxon>Pucciniomycetes</taxon>
        <taxon>Pucciniales</taxon>
        <taxon>Pucciniaceae</taxon>
        <taxon>Puccinia</taxon>
    </lineage>
</organism>
<proteinExistence type="predicted"/>
<name>A0A0L6VN04_9BASI</name>
<evidence type="ECO:0000313" key="2">
    <source>
        <dbReference type="Proteomes" id="UP000037035"/>
    </source>
</evidence>
<gene>
    <name evidence="1" type="ORF">VP01_1309g5</name>
</gene>
<dbReference type="STRING" id="27349.A0A0L6VN04"/>
<keyword evidence="2" id="KW-1185">Reference proteome</keyword>
<sequence>MVVIAGDDSHEESEGLRSMILTAHTFLHPLQVDNLLAQSKYENMKAYDTLLTPAKLKAFEEGVLTKEQNLVVSSWQDAYWTICPAKLEGRRSVYFNNAFIDSIFDFKLFEKLHPQADNDIIKIDDDEGERNLTIMRNSKD</sequence>
<evidence type="ECO:0000313" key="1">
    <source>
        <dbReference type="EMBL" id="KNZ62143.1"/>
    </source>
</evidence>
<dbReference type="Proteomes" id="UP000037035">
    <property type="component" value="Unassembled WGS sequence"/>
</dbReference>
<comment type="caution">
    <text evidence="1">The sequence shown here is derived from an EMBL/GenBank/DDBJ whole genome shotgun (WGS) entry which is preliminary data.</text>
</comment>